<proteinExistence type="predicted"/>
<dbReference type="OrthoDB" id="5296287at2759"/>
<accession>A0A6A4WPG7</accession>
<evidence type="ECO:0000259" key="6">
    <source>
        <dbReference type="PROSITE" id="PS50850"/>
    </source>
</evidence>
<dbReference type="PANTHER" id="PTHR24064">
    <property type="entry name" value="SOLUTE CARRIER FAMILY 22 MEMBER"/>
    <property type="match status" value="1"/>
</dbReference>
<dbReference type="InterPro" id="IPR005829">
    <property type="entry name" value="Sugar_transporter_CS"/>
</dbReference>
<feature type="transmembrane region" description="Helical" evidence="5">
    <location>
        <begin position="189"/>
        <end position="209"/>
    </location>
</feature>
<dbReference type="PROSITE" id="PS00216">
    <property type="entry name" value="SUGAR_TRANSPORT_1"/>
    <property type="match status" value="1"/>
</dbReference>
<dbReference type="GO" id="GO:0016020">
    <property type="term" value="C:membrane"/>
    <property type="evidence" value="ECO:0007669"/>
    <property type="project" value="UniProtKB-SubCell"/>
</dbReference>
<evidence type="ECO:0000256" key="3">
    <source>
        <dbReference type="ARBA" id="ARBA00022989"/>
    </source>
</evidence>
<evidence type="ECO:0000256" key="2">
    <source>
        <dbReference type="ARBA" id="ARBA00022692"/>
    </source>
</evidence>
<dbReference type="Proteomes" id="UP000440578">
    <property type="component" value="Unassembled WGS sequence"/>
</dbReference>
<evidence type="ECO:0000256" key="1">
    <source>
        <dbReference type="ARBA" id="ARBA00004141"/>
    </source>
</evidence>
<comment type="caution">
    <text evidence="7">The sequence shown here is derived from an EMBL/GenBank/DDBJ whole genome shotgun (WGS) entry which is preliminary data.</text>
</comment>
<comment type="subcellular location">
    <subcellularLocation>
        <location evidence="1">Membrane</location>
        <topology evidence="1">Multi-pass membrane protein</topology>
    </subcellularLocation>
</comment>
<feature type="transmembrane region" description="Helical" evidence="5">
    <location>
        <begin position="164"/>
        <end position="183"/>
    </location>
</feature>
<reference evidence="7 8" key="1">
    <citation type="submission" date="2019-07" db="EMBL/GenBank/DDBJ databases">
        <title>Draft genome assembly of a fouling barnacle, Amphibalanus amphitrite (Darwin, 1854): The first reference genome for Thecostraca.</title>
        <authorList>
            <person name="Kim W."/>
        </authorList>
    </citation>
    <scope>NUCLEOTIDE SEQUENCE [LARGE SCALE GENOMIC DNA]</scope>
    <source>
        <strain evidence="7">SNU_AA5</strain>
        <tissue evidence="7">Soma without cirri and trophi</tissue>
    </source>
</reference>
<feature type="transmembrane region" description="Helical" evidence="5">
    <location>
        <begin position="411"/>
        <end position="431"/>
    </location>
</feature>
<dbReference type="InterPro" id="IPR020846">
    <property type="entry name" value="MFS_dom"/>
</dbReference>
<evidence type="ECO:0000256" key="5">
    <source>
        <dbReference type="SAM" id="Phobius"/>
    </source>
</evidence>
<keyword evidence="2 5" id="KW-0812">Transmembrane</keyword>
<dbReference type="SUPFAM" id="SSF103473">
    <property type="entry name" value="MFS general substrate transporter"/>
    <property type="match status" value="1"/>
</dbReference>
<evidence type="ECO:0000256" key="4">
    <source>
        <dbReference type="ARBA" id="ARBA00023136"/>
    </source>
</evidence>
<dbReference type="PROSITE" id="PS50850">
    <property type="entry name" value="MFS"/>
    <property type="match status" value="1"/>
</dbReference>
<gene>
    <name evidence="7" type="primary">Orct_23</name>
    <name evidence="7" type="ORF">FJT64_024183</name>
</gene>
<feature type="transmembrane region" description="Helical" evidence="5">
    <location>
        <begin position="351"/>
        <end position="370"/>
    </location>
</feature>
<dbReference type="Gene3D" id="1.20.1250.20">
    <property type="entry name" value="MFS general substrate transporter like domains"/>
    <property type="match status" value="1"/>
</dbReference>
<keyword evidence="3 5" id="KW-1133">Transmembrane helix</keyword>
<dbReference type="AlphaFoldDB" id="A0A6A4WPG7"/>
<feature type="transmembrane region" description="Helical" evidence="5">
    <location>
        <begin position="133"/>
        <end position="152"/>
    </location>
</feature>
<protein>
    <submittedName>
        <fullName evidence="7">Organic cation transporter protein</fullName>
    </submittedName>
</protein>
<name>A0A6A4WPG7_AMPAM</name>
<evidence type="ECO:0000313" key="7">
    <source>
        <dbReference type="EMBL" id="KAF0303881.1"/>
    </source>
</evidence>
<sequence length="533" mass="57090">MAYGAAPTATADDASFETLLSRVAGDEGPWQRRTLARVSLASLLMGAHSLVAVVQTATPPFHCVAPPDALISTEVTADGQDSCFMFNASSTAAGGGQANASGAVPCEQFVFDRDRYGRTVTVEWELVCEREPLVTTVQFTFMLSVLVGYLLTGVLSDLFGRRAVAWRCSVVIPMASLAVNSASSIESFLVLRAVLGLLLPGTFVCLLVLSMETVGPPARGMYGILYQLPFDVGLILTALVALVTRTWRELQLLLSVPALLLPLLLRSLPESPRWLLSRGRLDEAADVLETIAKRNGRPAPDRGELLHQLAVCQKAERLLLGGERPSKTWRNCCAAACGDFRQLFATPRMRTISLACFWCLLVDGLISYGIAEDAPHLGGGAYAALLLSGGVGLLAIGCALLLECRLGRRPIVIVASLLTALPCAALLALPVDRHWERLTLAMVARLAISVGEKMQNLYSTELFPTTLRSIGLGVGATCTRLGAVLAPPVITIAGDFYWAVFAACALLAAVAGYRLPEIRNRQLPNTVDDVESW</sequence>
<organism evidence="7 8">
    <name type="scientific">Amphibalanus amphitrite</name>
    <name type="common">Striped barnacle</name>
    <name type="synonym">Balanus amphitrite</name>
    <dbReference type="NCBI Taxonomy" id="1232801"/>
    <lineage>
        <taxon>Eukaryota</taxon>
        <taxon>Metazoa</taxon>
        <taxon>Ecdysozoa</taxon>
        <taxon>Arthropoda</taxon>
        <taxon>Crustacea</taxon>
        <taxon>Multicrustacea</taxon>
        <taxon>Cirripedia</taxon>
        <taxon>Thoracica</taxon>
        <taxon>Thoracicalcarea</taxon>
        <taxon>Balanomorpha</taxon>
        <taxon>Balanoidea</taxon>
        <taxon>Balanidae</taxon>
        <taxon>Amphibalaninae</taxon>
        <taxon>Amphibalanus</taxon>
    </lineage>
</organism>
<feature type="transmembrane region" description="Helical" evidence="5">
    <location>
        <begin position="496"/>
        <end position="515"/>
    </location>
</feature>
<dbReference type="GO" id="GO:0022857">
    <property type="term" value="F:transmembrane transporter activity"/>
    <property type="evidence" value="ECO:0007669"/>
    <property type="project" value="InterPro"/>
</dbReference>
<dbReference type="InterPro" id="IPR005828">
    <property type="entry name" value="MFS_sugar_transport-like"/>
</dbReference>
<feature type="domain" description="Major facilitator superfamily (MFS) profile" evidence="6">
    <location>
        <begin position="34"/>
        <end position="520"/>
    </location>
</feature>
<dbReference type="Pfam" id="PF00083">
    <property type="entry name" value="Sugar_tr"/>
    <property type="match status" value="1"/>
</dbReference>
<keyword evidence="4 5" id="KW-0472">Membrane</keyword>
<dbReference type="InterPro" id="IPR036259">
    <property type="entry name" value="MFS_trans_sf"/>
</dbReference>
<dbReference type="EMBL" id="VIIS01000908">
    <property type="protein sequence ID" value="KAF0303881.1"/>
    <property type="molecule type" value="Genomic_DNA"/>
</dbReference>
<evidence type="ECO:0000313" key="8">
    <source>
        <dbReference type="Proteomes" id="UP000440578"/>
    </source>
</evidence>
<keyword evidence="8" id="KW-1185">Reference proteome</keyword>
<feature type="transmembrane region" description="Helical" evidence="5">
    <location>
        <begin position="382"/>
        <end position="402"/>
    </location>
</feature>
<feature type="transmembrane region" description="Helical" evidence="5">
    <location>
        <begin position="221"/>
        <end position="244"/>
    </location>
</feature>